<gene>
    <name evidence="3" type="ORF">AWU65_11120</name>
</gene>
<dbReference type="RefSeq" id="WP_063478298.1">
    <property type="nucleotide sequence ID" value="NZ_CP147845.1"/>
</dbReference>
<sequence length="482" mass="53528">MSEIQRIVEHLDRILPQFIQDEPLPGLAVGVVYDHRMIYAKGFGVSDIQSGEAVTEHTLFHMASVSKTLVATGMMQLAEEGVIDLDGVVSDYLPYFEMADDRSRNLTIRQLLSHTSGLPDEDDFAWDRPEYDEGSLERYVRSMKDCKLQREPGQAFAYSNIGYEILGDVIAKVTGLSFELYMKQKLLEPASMLNSTFLKEEAAETDYPLAVPHVLGLQGGYGAEPSSIFPYHRAHAPSSTLYANAVDMCHYALAHLSGSSTPRGDGKLLLEANSYSEMWRRAASTDYGDILEDMGLGWFMGLYRGRRVLSHMGRDTGFRSGFMLLPDEGMGVVFMMNADYVGGKILGSAILDVLLGEDVPYVQQSLAHHLSQLTITSGVDAAFREYEEIQQSCPERFLVIEGEFNAGAYTLMAGGWLQEGIRLLELSVQIFPGSSNLHDSLGEMYLLAGERALALMHYEKSVELDPEHAEGIRMVNELLQSN</sequence>
<keyword evidence="4" id="KW-1185">Reference proteome</keyword>
<reference evidence="3" key="1">
    <citation type="journal article" date="2016" name="Genome Announc.">
        <title>Draft genomes of two strains of Paenibacillus glucanolyticus with capability to degrade lignocellulose.</title>
        <authorList>
            <person name="Mathews S.L."/>
            <person name="Pawlak J."/>
            <person name="Grunden A.M."/>
        </authorList>
    </citation>
    <scope>NUCLEOTIDE SEQUENCE [LARGE SCALE GENOMIC DNA]</scope>
    <source>
        <strain evidence="3">SLM1</strain>
    </source>
</reference>
<dbReference type="EMBL" id="LWMH01000001">
    <property type="protein sequence ID" value="KZS46427.1"/>
    <property type="molecule type" value="Genomic_DNA"/>
</dbReference>
<evidence type="ECO:0000256" key="1">
    <source>
        <dbReference type="PROSITE-ProRule" id="PRU00339"/>
    </source>
</evidence>
<comment type="caution">
    <text evidence="3">The sequence shown here is derived from an EMBL/GenBank/DDBJ whole genome shotgun (WGS) entry which is preliminary data.</text>
</comment>
<dbReference type="PANTHER" id="PTHR46825">
    <property type="entry name" value="D-ALANYL-D-ALANINE-CARBOXYPEPTIDASE/ENDOPEPTIDASE AMPH"/>
    <property type="match status" value="1"/>
</dbReference>
<protein>
    <recommendedName>
        <fullName evidence="2">Beta-lactamase-related domain-containing protein</fullName>
    </recommendedName>
</protein>
<dbReference type="SUPFAM" id="SSF48452">
    <property type="entry name" value="TPR-like"/>
    <property type="match status" value="1"/>
</dbReference>
<dbReference type="InterPro" id="IPR011990">
    <property type="entry name" value="TPR-like_helical_dom_sf"/>
</dbReference>
<dbReference type="PROSITE" id="PS50005">
    <property type="entry name" value="TPR"/>
    <property type="match status" value="1"/>
</dbReference>
<dbReference type="SUPFAM" id="SSF56601">
    <property type="entry name" value="beta-lactamase/transpeptidase-like"/>
    <property type="match status" value="1"/>
</dbReference>
<dbReference type="Gene3D" id="1.25.40.10">
    <property type="entry name" value="Tetratricopeptide repeat domain"/>
    <property type="match status" value="1"/>
</dbReference>
<evidence type="ECO:0000313" key="4">
    <source>
        <dbReference type="Proteomes" id="UP000076796"/>
    </source>
</evidence>
<dbReference type="Gene3D" id="3.40.710.10">
    <property type="entry name" value="DD-peptidase/beta-lactamase superfamily"/>
    <property type="match status" value="1"/>
</dbReference>
<dbReference type="PANTHER" id="PTHR46825:SF15">
    <property type="entry name" value="BETA-LACTAMASE-RELATED DOMAIN-CONTAINING PROTEIN"/>
    <property type="match status" value="1"/>
</dbReference>
<accession>A0A163J831</accession>
<proteinExistence type="predicted"/>
<keyword evidence="1" id="KW-0802">TPR repeat</keyword>
<dbReference type="Proteomes" id="UP000076796">
    <property type="component" value="Unassembled WGS sequence"/>
</dbReference>
<dbReference type="Pfam" id="PF00144">
    <property type="entry name" value="Beta-lactamase"/>
    <property type="match status" value="1"/>
</dbReference>
<organism evidence="3 4">
    <name type="scientific">Paenibacillus glucanolyticus</name>
    <dbReference type="NCBI Taxonomy" id="59843"/>
    <lineage>
        <taxon>Bacteria</taxon>
        <taxon>Bacillati</taxon>
        <taxon>Bacillota</taxon>
        <taxon>Bacilli</taxon>
        <taxon>Bacillales</taxon>
        <taxon>Paenibacillaceae</taxon>
        <taxon>Paenibacillus</taxon>
    </lineage>
</organism>
<feature type="repeat" description="TPR" evidence="1">
    <location>
        <begin position="435"/>
        <end position="468"/>
    </location>
</feature>
<dbReference type="InterPro" id="IPR019734">
    <property type="entry name" value="TPR_rpt"/>
</dbReference>
<dbReference type="InterPro" id="IPR050491">
    <property type="entry name" value="AmpC-like"/>
</dbReference>
<dbReference type="InterPro" id="IPR001466">
    <property type="entry name" value="Beta-lactam-related"/>
</dbReference>
<evidence type="ECO:0000313" key="3">
    <source>
        <dbReference type="EMBL" id="KZS46427.1"/>
    </source>
</evidence>
<name>A0A163J831_9BACL</name>
<feature type="domain" description="Beta-lactamase-related" evidence="2">
    <location>
        <begin position="11"/>
        <end position="342"/>
    </location>
</feature>
<dbReference type="AlphaFoldDB" id="A0A163J831"/>
<dbReference type="SMART" id="SM00028">
    <property type="entry name" value="TPR"/>
    <property type="match status" value="1"/>
</dbReference>
<evidence type="ECO:0000259" key="2">
    <source>
        <dbReference type="Pfam" id="PF00144"/>
    </source>
</evidence>
<dbReference type="GeneID" id="97558262"/>
<dbReference type="InterPro" id="IPR012338">
    <property type="entry name" value="Beta-lactam/transpept-like"/>
</dbReference>